<evidence type="ECO:0000259" key="1">
    <source>
        <dbReference type="Pfam" id="PF01551"/>
    </source>
</evidence>
<dbReference type="EMBL" id="GL883077">
    <property type="protein sequence ID" value="EGF93305.1"/>
    <property type="molecule type" value="Genomic_DNA"/>
</dbReference>
<dbReference type="CDD" id="cd12797">
    <property type="entry name" value="M23_peptidase"/>
    <property type="match status" value="1"/>
</dbReference>
<dbReference type="HOGENOM" id="CLU_1583188_0_0_5"/>
<dbReference type="InterPro" id="IPR016047">
    <property type="entry name" value="M23ase_b-sheet_dom"/>
</dbReference>
<dbReference type="InterPro" id="IPR011055">
    <property type="entry name" value="Dup_hybrid_motif"/>
</dbReference>
<proteinExistence type="predicted"/>
<dbReference type="RefSeq" id="WP_006272501.1">
    <property type="nucleotide sequence ID" value="NZ_GL883077.1"/>
</dbReference>
<dbReference type="Proteomes" id="UP000006512">
    <property type="component" value="Unassembled WGS sequence"/>
</dbReference>
<dbReference type="Gene3D" id="2.70.70.10">
    <property type="entry name" value="Glucose Permease (Domain IIA)"/>
    <property type="match status" value="1"/>
</dbReference>
<dbReference type="PROSITE" id="PS51257">
    <property type="entry name" value="PROKAR_LIPOPROTEIN"/>
    <property type="match status" value="1"/>
</dbReference>
<evidence type="ECO:0000313" key="3">
    <source>
        <dbReference type="Proteomes" id="UP000006512"/>
    </source>
</evidence>
<dbReference type="SUPFAM" id="SSF51261">
    <property type="entry name" value="Duplicated hybrid motif"/>
    <property type="match status" value="1"/>
</dbReference>
<dbReference type="STRING" id="715226.ABI_17450"/>
<name>F4QKC7_9CAUL</name>
<organism evidence="2 3">
    <name type="scientific">Asticcacaulis biprosthecium C19</name>
    <dbReference type="NCBI Taxonomy" id="715226"/>
    <lineage>
        <taxon>Bacteria</taxon>
        <taxon>Pseudomonadati</taxon>
        <taxon>Pseudomonadota</taxon>
        <taxon>Alphaproteobacteria</taxon>
        <taxon>Caulobacterales</taxon>
        <taxon>Caulobacteraceae</taxon>
        <taxon>Asticcacaulis</taxon>
    </lineage>
</organism>
<gene>
    <name evidence="2" type="ORF">ABI_17450</name>
</gene>
<dbReference type="AlphaFoldDB" id="F4QKC7"/>
<evidence type="ECO:0000313" key="2">
    <source>
        <dbReference type="EMBL" id="EGF93305.1"/>
    </source>
</evidence>
<dbReference type="Pfam" id="PF01551">
    <property type="entry name" value="Peptidase_M23"/>
    <property type="match status" value="1"/>
</dbReference>
<feature type="domain" description="M23ase beta-sheet core" evidence="1">
    <location>
        <begin position="67"/>
        <end position="159"/>
    </location>
</feature>
<protein>
    <submittedName>
        <fullName evidence="2">Peptidase family M23 family protein</fullName>
    </submittedName>
</protein>
<dbReference type="eggNOG" id="COG4942">
    <property type="taxonomic scope" value="Bacteria"/>
</dbReference>
<dbReference type="OrthoDB" id="9809144at2"/>
<accession>F4QKC7</accession>
<reference evidence="3" key="1">
    <citation type="submission" date="2011-03" db="EMBL/GenBank/DDBJ databases">
        <title>Draft genome sequence of Brevundimonas diminuta.</title>
        <authorList>
            <person name="Brown P.J.B."/>
            <person name="Buechlein A."/>
            <person name="Hemmerich C."/>
            <person name="Brun Y.V."/>
        </authorList>
    </citation>
    <scope>NUCLEOTIDE SEQUENCE [LARGE SCALE GENOMIC DNA]</scope>
    <source>
        <strain evidence="3">C19</strain>
    </source>
</reference>
<keyword evidence="3" id="KW-1185">Reference proteome</keyword>
<sequence length="168" mass="17335">MTTSKLHTLPQLTGLMLIATACLLLVGGRAEAQVCGVAQLAPVVKGEVWQGYGEANPLFTGSDAVGSRGIVYRASANALVTAPIAGQVEYAGPVENLGQVVILNIGGDRRVVLTGLSGLRVRTGDRIAQGGRLGATAPAHGEAAFVYMELRCGEEPVNPTPVKTVAMQ</sequence>